<feature type="compositionally biased region" description="Low complexity" evidence="7">
    <location>
        <begin position="67"/>
        <end position="81"/>
    </location>
</feature>
<dbReference type="InterPro" id="IPR002327">
    <property type="entry name" value="Cyt_c_1A/1B"/>
</dbReference>
<dbReference type="PRINTS" id="PR00604">
    <property type="entry name" value="CYTCHRMECIAB"/>
</dbReference>
<feature type="chain" id="PRO_5014735085" evidence="8">
    <location>
        <begin position="18"/>
        <end position="193"/>
    </location>
</feature>
<evidence type="ECO:0000256" key="4">
    <source>
        <dbReference type="ARBA" id="ARBA00022982"/>
    </source>
</evidence>
<comment type="caution">
    <text evidence="10">The sequence shown here is derived from an EMBL/GenBank/DDBJ whole genome shotgun (WGS) entry which is preliminary data.</text>
</comment>
<evidence type="ECO:0000256" key="3">
    <source>
        <dbReference type="ARBA" id="ARBA00022723"/>
    </source>
</evidence>
<dbReference type="Proteomes" id="UP000232587">
    <property type="component" value="Unassembled WGS sequence"/>
</dbReference>
<evidence type="ECO:0000256" key="1">
    <source>
        <dbReference type="ARBA" id="ARBA00022448"/>
    </source>
</evidence>
<dbReference type="RefSeq" id="WP_232730193.1">
    <property type="nucleotide sequence ID" value="NZ_PHUF01000004.1"/>
</dbReference>
<evidence type="ECO:0000256" key="6">
    <source>
        <dbReference type="PROSITE-ProRule" id="PRU00433"/>
    </source>
</evidence>
<proteinExistence type="predicted"/>
<keyword evidence="11" id="KW-1185">Reference proteome</keyword>
<keyword evidence="1" id="KW-0813">Transport</keyword>
<accession>A0A2N0H6D8</accession>
<keyword evidence="3 6" id="KW-0479">Metal-binding</keyword>
<keyword evidence="5 6" id="KW-0408">Iron</keyword>
<evidence type="ECO:0000256" key="2">
    <source>
        <dbReference type="ARBA" id="ARBA00022617"/>
    </source>
</evidence>
<dbReference type="Gene3D" id="1.10.760.10">
    <property type="entry name" value="Cytochrome c-like domain"/>
    <property type="match status" value="1"/>
</dbReference>
<name>A0A2N0H6D8_9SPHN</name>
<dbReference type="AlphaFoldDB" id="A0A2N0H6D8"/>
<evidence type="ECO:0000256" key="8">
    <source>
        <dbReference type="SAM" id="SignalP"/>
    </source>
</evidence>
<evidence type="ECO:0000313" key="10">
    <source>
        <dbReference type="EMBL" id="PKB14498.1"/>
    </source>
</evidence>
<dbReference type="GO" id="GO:0009055">
    <property type="term" value="F:electron transfer activity"/>
    <property type="evidence" value="ECO:0007669"/>
    <property type="project" value="InterPro"/>
</dbReference>
<protein>
    <submittedName>
        <fullName evidence="10">Cytochrome c</fullName>
    </submittedName>
</protein>
<dbReference type="PROSITE" id="PS51007">
    <property type="entry name" value="CYTC"/>
    <property type="match status" value="1"/>
</dbReference>
<feature type="region of interest" description="Disordered" evidence="7">
    <location>
        <begin position="18"/>
        <end position="81"/>
    </location>
</feature>
<dbReference type="GO" id="GO:0020037">
    <property type="term" value="F:heme binding"/>
    <property type="evidence" value="ECO:0007669"/>
    <property type="project" value="InterPro"/>
</dbReference>
<dbReference type="GO" id="GO:0046872">
    <property type="term" value="F:metal ion binding"/>
    <property type="evidence" value="ECO:0007669"/>
    <property type="project" value="UniProtKB-KW"/>
</dbReference>
<feature type="domain" description="Cytochrome c" evidence="9">
    <location>
        <begin position="94"/>
        <end position="193"/>
    </location>
</feature>
<dbReference type="PROSITE" id="PS51257">
    <property type="entry name" value="PROKAR_LIPOPROTEIN"/>
    <property type="match status" value="1"/>
</dbReference>
<dbReference type="EMBL" id="PHUF01000004">
    <property type="protein sequence ID" value="PKB14498.1"/>
    <property type="molecule type" value="Genomic_DNA"/>
</dbReference>
<dbReference type="InterPro" id="IPR036909">
    <property type="entry name" value="Cyt_c-like_dom_sf"/>
</dbReference>
<evidence type="ECO:0000256" key="7">
    <source>
        <dbReference type="SAM" id="MobiDB-lite"/>
    </source>
</evidence>
<evidence type="ECO:0000259" key="9">
    <source>
        <dbReference type="PROSITE" id="PS51007"/>
    </source>
</evidence>
<gene>
    <name evidence="10" type="ORF">B0I00_2088</name>
</gene>
<dbReference type="InterPro" id="IPR009056">
    <property type="entry name" value="Cyt_c-like_dom"/>
</dbReference>
<evidence type="ECO:0000313" key="11">
    <source>
        <dbReference type="Proteomes" id="UP000232587"/>
    </source>
</evidence>
<feature type="signal peptide" evidence="8">
    <location>
        <begin position="1"/>
        <end position="17"/>
    </location>
</feature>
<reference evidence="10 11" key="1">
    <citation type="submission" date="2017-11" db="EMBL/GenBank/DDBJ databases">
        <title>Genomic Encyclopedia of Type Strains, Phase III (KMG-III): the genomes of soil and plant-associated and newly described type strains.</title>
        <authorList>
            <person name="Whitman W."/>
        </authorList>
    </citation>
    <scope>NUCLEOTIDE SEQUENCE [LARGE SCALE GENOMIC DNA]</scope>
    <source>
        <strain evidence="10 11">CGMCC 1.12274</strain>
    </source>
</reference>
<feature type="compositionally biased region" description="Low complexity" evidence="7">
    <location>
        <begin position="19"/>
        <end position="59"/>
    </location>
</feature>
<dbReference type="SUPFAM" id="SSF46626">
    <property type="entry name" value="Cytochrome c"/>
    <property type="match status" value="1"/>
</dbReference>
<evidence type="ECO:0000256" key="5">
    <source>
        <dbReference type="ARBA" id="ARBA00023004"/>
    </source>
</evidence>
<keyword evidence="8" id="KW-0732">Signal</keyword>
<dbReference type="PANTHER" id="PTHR11961">
    <property type="entry name" value="CYTOCHROME C"/>
    <property type="match status" value="1"/>
</dbReference>
<keyword evidence="4" id="KW-0249">Electron transport</keyword>
<organism evidence="10 11">
    <name type="scientific">Novosphingobium kunmingense</name>
    <dbReference type="NCBI Taxonomy" id="1211806"/>
    <lineage>
        <taxon>Bacteria</taxon>
        <taxon>Pseudomonadati</taxon>
        <taxon>Pseudomonadota</taxon>
        <taxon>Alphaproteobacteria</taxon>
        <taxon>Sphingomonadales</taxon>
        <taxon>Sphingomonadaceae</taxon>
        <taxon>Novosphingobium</taxon>
    </lineage>
</organism>
<keyword evidence="2 6" id="KW-0349">Heme</keyword>
<sequence length="193" mass="18877">MRILPIAAAMLALSACSDEPGATEAPASTAPANAMASEAAASASESPEANVVPSASPSASPAPTPAPSASATPAAKATPAAAPTAPSSAAAMVAAAAAPPASFGRCVACHDASKGGADKLGPNLYKVYGGKAGVGSYAFSDALKASGLTWTDATLDKWLENPRALVPGTTMSFPGLKDPAKRAEIIVFLKSAR</sequence>